<keyword evidence="2" id="KW-1185">Reference proteome</keyword>
<evidence type="ECO:0000256" key="1">
    <source>
        <dbReference type="SAM" id="MobiDB-lite"/>
    </source>
</evidence>
<sequence length="105" mass="11663">MFCEYCKRTGNVKDRCYKLHGYPTNTRNPRGRGRGSAANVHTSEGDSYKCEENFEQGKQMPVNLSKSQYEQLLNLLGNESEYSNNVSSGAASLAGPFSEEPSGTW</sequence>
<evidence type="ECO:0000313" key="3">
    <source>
        <dbReference type="RefSeq" id="XP_015087657.1"/>
    </source>
</evidence>
<dbReference type="Proteomes" id="UP000694930">
    <property type="component" value="Chromosome 9"/>
</dbReference>
<proteinExistence type="predicted"/>
<dbReference type="PANTHER" id="PTHR34222:SF79">
    <property type="entry name" value="RETROVIRUS-RELATED POL POLYPROTEIN FROM TRANSPOSON TNT 1-94"/>
    <property type="match status" value="1"/>
</dbReference>
<evidence type="ECO:0000313" key="2">
    <source>
        <dbReference type="Proteomes" id="UP000694930"/>
    </source>
</evidence>
<reference evidence="2" key="1">
    <citation type="journal article" date="2014" name="Nat. Genet.">
        <title>The genome of the stress-tolerant wild tomato species Solanum pennellii.</title>
        <authorList>
            <person name="Bolger A."/>
            <person name="Scossa F."/>
            <person name="Bolger M.E."/>
            <person name="Lanz C."/>
            <person name="Maumus F."/>
            <person name="Tohge T."/>
            <person name="Quesneville H."/>
            <person name="Alseekh S."/>
            <person name="Sorensen I."/>
            <person name="Lichtenstein G."/>
            <person name="Fich E.A."/>
            <person name="Conte M."/>
            <person name="Keller H."/>
            <person name="Schneeberger K."/>
            <person name="Schwacke R."/>
            <person name="Ofner I."/>
            <person name="Vrebalov J."/>
            <person name="Xu Y."/>
            <person name="Osorio S."/>
            <person name="Aflitos S.A."/>
            <person name="Schijlen E."/>
            <person name="Jimenez-Gomez J.M."/>
            <person name="Ryngajllo M."/>
            <person name="Kimura S."/>
            <person name="Kumar R."/>
            <person name="Koenig D."/>
            <person name="Headland L.R."/>
            <person name="Maloof J.N."/>
            <person name="Sinha N."/>
            <person name="van Ham R.C."/>
            <person name="Lankhorst R.K."/>
            <person name="Mao L."/>
            <person name="Vogel A."/>
            <person name="Arsova B."/>
            <person name="Panstruga R."/>
            <person name="Fei Z."/>
            <person name="Rose J.K."/>
            <person name="Zamir D."/>
            <person name="Carrari F."/>
            <person name="Giovannoni J.J."/>
            <person name="Weigel D."/>
            <person name="Usadel B."/>
            <person name="Fernie A.R."/>
        </authorList>
    </citation>
    <scope>NUCLEOTIDE SEQUENCE [LARGE SCALE GENOMIC DNA]</scope>
    <source>
        <strain evidence="2">cv. LA0716</strain>
    </source>
</reference>
<feature type="region of interest" description="Disordered" evidence="1">
    <location>
        <begin position="84"/>
        <end position="105"/>
    </location>
</feature>
<dbReference type="RefSeq" id="XP_015087657.1">
    <property type="nucleotide sequence ID" value="XM_015232171.2"/>
</dbReference>
<dbReference type="PANTHER" id="PTHR34222">
    <property type="entry name" value="GAG_PRE-INTEGRS DOMAIN-CONTAINING PROTEIN"/>
    <property type="match status" value="1"/>
</dbReference>
<accession>A0ABM1HMG1</accession>
<dbReference type="GeneID" id="107030957"/>
<reference evidence="3" key="2">
    <citation type="submission" date="2025-08" db="UniProtKB">
        <authorList>
            <consortium name="RefSeq"/>
        </authorList>
    </citation>
    <scope>IDENTIFICATION</scope>
</reference>
<feature type="region of interest" description="Disordered" evidence="1">
    <location>
        <begin position="19"/>
        <end position="46"/>
    </location>
</feature>
<gene>
    <name evidence="3" type="primary">LOC107030957</name>
</gene>
<protein>
    <submittedName>
        <fullName evidence="3">Uncharacterized protein LOC107030957</fullName>
    </submittedName>
</protein>
<organism evidence="2 3">
    <name type="scientific">Solanum pennellii</name>
    <name type="common">Tomato</name>
    <name type="synonym">Lycopersicon pennellii</name>
    <dbReference type="NCBI Taxonomy" id="28526"/>
    <lineage>
        <taxon>Eukaryota</taxon>
        <taxon>Viridiplantae</taxon>
        <taxon>Streptophyta</taxon>
        <taxon>Embryophyta</taxon>
        <taxon>Tracheophyta</taxon>
        <taxon>Spermatophyta</taxon>
        <taxon>Magnoliopsida</taxon>
        <taxon>eudicotyledons</taxon>
        <taxon>Gunneridae</taxon>
        <taxon>Pentapetalae</taxon>
        <taxon>asterids</taxon>
        <taxon>lamiids</taxon>
        <taxon>Solanales</taxon>
        <taxon>Solanaceae</taxon>
        <taxon>Solanoideae</taxon>
        <taxon>Solaneae</taxon>
        <taxon>Solanum</taxon>
        <taxon>Solanum subgen. Lycopersicon</taxon>
    </lineage>
</organism>
<name>A0ABM1HMG1_SOLPN</name>